<name>A0A3L7AUC0_9MICO</name>
<feature type="transmembrane region" description="Helical" evidence="1">
    <location>
        <begin position="50"/>
        <end position="71"/>
    </location>
</feature>
<accession>A0A3L7AUC0</accession>
<evidence type="ECO:0008006" key="4">
    <source>
        <dbReference type="Google" id="ProtNLM"/>
    </source>
</evidence>
<protein>
    <recommendedName>
        <fullName evidence="4">DUF3137 domain-containing protein</fullName>
    </recommendedName>
</protein>
<keyword evidence="1" id="KW-0472">Membrane</keyword>
<organism evidence="2 3">
    <name type="scientific">Mycetocola lacteus</name>
    <dbReference type="NCBI Taxonomy" id="76637"/>
    <lineage>
        <taxon>Bacteria</taxon>
        <taxon>Bacillati</taxon>
        <taxon>Actinomycetota</taxon>
        <taxon>Actinomycetes</taxon>
        <taxon>Micrococcales</taxon>
        <taxon>Microbacteriaceae</taxon>
        <taxon>Mycetocola</taxon>
    </lineage>
</organism>
<dbReference type="OrthoDB" id="5054050at2"/>
<evidence type="ECO:0000256" key="1">
    <source>
        <dbReference type="SAM" id="Phobius"/>
    </source>
</evidence>
<keyword evidence="1" id="KW-0812">Transmembrane</keyword>
<sequence length="351" mass="38476">MSTPESSPRDFGAFEWCPTRGDRAEFSRALTAGAEGPHPLAVSRGMKRRLGILLAIPVAVVFVLTVARPVAALLRGEHDPALTLIQAGFFLTIVLGLTLVLLLLNRNTRRALTVALQLRRFARDNDLGTAPASLNPRLPGMPFTEGTGVVASDRLLAGRGQRYFELANLRFTTGTGRSARIHHWAFLAVRLSAHLPHIVLDARANNRLGTTLPLSLARDQILSLEGDFDRHFTLYCPRAYERDALQLLTPDLMALLIDHAAPFDVEIIDDYLFVYATRPLDAHILERLLDVGDTVAVPAAAQGAHYRDERSTVPAAGLVDLPGRRLRVARTWSLIAMLIVAAVLVTLMLLT</sequence>
<dbReference type="Proteomes" id="UP000269438">
    <property type="component" value="Unassembled WGS sequence"/>
</dbReference>
<gene>
    <name evidence="2" type="ORF">D9V34_07815</name>
</gene>
<feature type="transmembrane region" description="Helical" evidence="1">
    <location>
        <begin position="83"/>
        <end position="104"/>
    </location>
</feature>
<reference evidence="2 3" key="1">
    <citation type="submission" date="2018-10" db="EMBL/GenBank/DDBJ databases">
        <authorList>
            <person name="Li J."/>
        </authorList>
    </citation>
    <scope>NUCLEOTIDE SEQUENCE [LARGE SCALE GENOMIC DNA]</scope>
    <source>
        <strain evidence="2 3">JCM 11654</strain>
    </source>
</reference>
<keyword evidence="1" id="KW-1133">Transmembrane helix</keyword>
<keyword evidence="3" id="KW-1185">Reference proteome</keyword>
<comment type="caution">
    <text evidence="2">The sequence shown here is derived from an EMBL/GenBank/DDBJ whole genome shotgun (WGS) entry which is preliminary data.</text>
</comment>
<dbReference type="RefSeq" id="WP_147441651.1">
    <property type="nucleotide sequence ID" value="NZ_RCUY01000005.1"/>
</dbReference>
<dbReference type="AlphaFoldDB" id="A0A3L7AUC0"/>
<feature type="transmembrane region" description="Helical" evidence="1">
    <location>
        <begin position="331"/>
        <end position="350"/>
    </location>
</feature>
<proteinExistence type="predicted"/>
<evidence type="ECO:0000313" key="3">
    <source>
        <dbReference type="Proteomes" id="UP000269438"/>
    </source>
</evidence>
<dbReference type="EMBL" id="RCUY01000005">
    <property type="protein sequence ID" value="RLP83130.1"/>
    <property type="molecule type" value="Genomic_DNA"/>
</dbReference>
<evidence type="ECO:0000313" key="2">
    <source>
        <dbReference type="EMBL" id="RLP83130.1"/>
    </source>
</evidence>